<evidence type="ECO:0000256" key="1">
    <source>
        <dbReference type="ARBA" id="ARBA00006964"/>
    </source>
</evidence>
<dbReference type="Proteomes" id="UP001059295">
    <property type="component" value="Chromosome"/>
</dbReference>
<dbReference type="InterPro" id="IPR036069">
    <property type="entry name" value="DUF34/NIF3_sf"/>
</dbReference>
<proteinExistence type="inferred from homology"/>
<evidence type="ECO:0000313" key="3">
    <source>
        <dbReference type="EMBL" id="UWN56165.1"/>
    </source>
</evidence>
<protein>
    <submittedName>
        <fullName evidence="3">Nif3-like dinuclear metal center hexameric protein</fullName>
    </submittedName>
</protein>
<comment type="similarity">
    <text evidence="1">Belongs to the GTP cyclohydrolase I type 2/NIF3 family.</text>
</comment>
<dbReference type="EMBL" id="CP102294">
    <property type="protein sequence ID" value="UWN56165.1"/>
    <property type="molecule type" value="Genomic_DNA"/>
</dbReference>
<keyword evidence="4" id="KW-1185">Reference proteome</keyword>
<evidence type="ECO:0000256" key="2">
    <source>
        <dbReference type="ARBA" id="ARBA00022723"/>
    </source>
</evidence>
<sequence>MKVREVAGAIEEFAPLGLQESYDNSGLNVGSPDAEVSGVLICVDVTDEVVDEALAVGANLVVSHHPLLFHPLRRLVGGDPAQRIAARCMIAGISLYAAHTNLDSADGGMSHALGRRLGLRDMRLLCPHAPGGHTGYGVVGELAEAVPILRFLSEVKRSLRCGAIRYSPLCRNTVSRVALSTGAGASLIEAAAGAKADVYLSADFKYNDFFGPDGRLVVADVGHFESEYCAIDLLYDIITKKIANFAVRKSERSVNPINYLV</sequence>
<dbReference type="Gene3D" id="3.40.1390.30">
    <property type="entry name" value="NIF3 (NGG1p interacting factor 3)-like"/>
    <property type="match status" value="2"/>
</dbReference>
<organism evidence="3 4">
    <name type="scientific">Alistipes ihumii AP11</name>
    <dbReference type="NCBI Taxonomy" id="1211813"/>
    <lineage>
        <taxon>Bacteria</taxon>
        <taxon>Pseudomonadati</taxon>
        <taxon>Bacteroidota</taxon>
        <taxon>Bacteroidia</taxon>
        <taxon>Bacteroidales</taxon>
        <taxon>Rikenellaceae</taxon>
        <taxon>Alistipes</taxon>
    </lineage>
</organism>
<dbReference type="InterPro" id="IPR002678">
    <property type="entry name" value="DUF34/NIF3"/>
</dbReference>
<dbReference type="PANTHER" id="PTHR13799:SF14">
    <property type="entry name" value="GTP CYCLOHYDROLASE 1 TYPE 2 HOMOLOG"/>
    <property type="match status" value="1"/>
</dbReference>
<reference evidence="3" key="1">
    <citation type="journal article" date="2022" name="Cell">
        <title>Design, construction, and in vivo augmentation of a complex gut microbiome.</title>
        <authorList>
            <person name="Cheng A.G."/>
            <person name="Ho P.Y."/>
            <person name="Aranda-Diaz A."/>
            <person name="Jain S."/>
            <person name="Yu F.B."/>
            <person name="Meng X."/>
            <person name="Wang M."/>
            <person name="Iakiviak M."/>
            <person name="Nagashima K."/>
            <person name="Zhao A."/>
            <person name="Murugkar P."/>
            <person name="Patil A."/>
            <person name="Atabakhsh K."/>
            <person name="Weakley A."/>
            <person name="Yan J."/>
            <person name="Brumbaugh A.R."/>
            <person name="Higginbottom S."/>
            <person name="Dimas A."/>
            <person name="Shiver A.L."/>
            <person name="Deutschbauer A."/>
            <person name="Neff N."/>
            <person name="Sonnenburg J.L."/>
            <person name="Huang K.C."/>
            <person name="Fischbach M.A."/>
        </authorList>
    </citation>
    <scope>NUCLEOTIDE SEQUENCE</scope>
    <source>
        <strain evidence="3">AP11</strain>
    </source>
</reference>
<keyword evidence="2" id="KW-0479">Metal-binding</keyword>
<dbReference type="SUPFAM" id="SSF102705">
    <property type="entry name" value="NIF3 (NGG1p interacting factor 3)-like"/>
    <property type="match status" value="1"/>
</dbReference>
<gene>
    <name evidence="3" type="ORF">NQ491_05680</name>
</gene>
<evidence type="ECO:0000313" key="4">
    <source>
        <dbReference type="Proteomes" id="UP001059295"/>
    </source>
</evidence>
<dbReference type="RefSeq" id="WP_019245934.1">
    <property type="nucleotide sequence ID" value="NZ_CAPH01000013.1"/>
</dbReference>
<dbReference type="PANTHER" id="PTHR13799">
    <property type="entry name" value="NGG1 INTERACTING FACTOR 3"/>
    <property type="match status" value="1"/>
</dbReference>
<dbReference type="Pfam" id="PF01784">
    <property type="entry name" value="DUF34_NIF3"/>
    <property type="match status" value="1"/>
</dbReference>
<dbReference type="NCBIfam" id="TIGR00486">
    <property type="entry name" value="YbgI_SA1388"/>
    <property type="match status" value="1"/>
</dbReference>
<name>A0ABY5UVK5_9BACT</name>
<dbReference type="GeneID" id="82891204"/>
<accession>A0ABY5UVK5</accession>